<evidence type="ECO:0000313" key="2">
    <source>
        <dbReference type="EMBL" id="KAK6991684.1"/>
    </source>
</evidence>
<dbReference type="InterPro" id="IPR006084">
    <property type="entry name" value="XPG/Rad2"/>
</dbReference>
<organism evidence="2 3">
    <name type="scientific">Favolaschia claudopus</name>
    <dbReference type="NCBI Taxonomy" id="2862362"/>
    <lineage>
        <taxon>Eukaryota</taxon>
        <taxon>Fungi</taxon>
        <taxon>Dikarya</taxon>
        <taxon>Basidiomycota</taxon>
        <taxon>Agaricomycotina</taxon>
        <taxon>Agaricomycetes</taxon>
        <taxon>Agaricomycetidae</taxon>
        <taxon>Agaricales</taxon>
        <taxon>Marasmiineae</taxon>
        <taxon>Mycenaceae</taxon>
        <taxon>Favolaschia</taxon>
    </lineage>
</organism>
<feature type="non-terminal residue" evidence="2">
    <location>
        <position position="1"/>
    </location>
</feature>
<dbReference type="AlphaFoldDB" id="A0AAV9ZRS4"/>
<reference evidence="2 3" key="1">
    <citation type="journal article" date="2024" name="J Genomics">
        <title>Draft genome sequencing and assembly of Favolaschia claudopus CIRM-BRFM 2984 isolated from oak limbs.</title>
        <authorList>
            <person name="Navarro D."/>
            <person name="Drula E."/>
            <person name="Chaduli D."/>
            <person name="Cazenave R."/>
            <person name="Ahrendt S."/>
            <person name="Wang J."/>
            <person name="Lipzen A."/>
            <person name="Daum C."/>
            <person name="Barry K."/>
            <person name="Grigoriev I.V."/>
            <person name="Favel A."/>
            <person name="Rosso M.N."/>
            <person name="Martin F."/>
        </authorList>
    </citation>
    <scope>NUCLEOTIDE SEQUENCE [LARGE SCALE GENOMIC DNA]</scope>
    <source>
        <strain evidence="2 3">CIRM-BRFM 2984</strain>
    </source>
</reference>
<dbReference type="GO" id="GO:0017108">
    <property type="term" value="F:5'-flap endonuclease activity"/>
    <property type="evidence" value="ECO:0007669"/>
    <property type="project" value="TreeGrafter"/>
</dbReference>
<dbReference type="PRINTS" id="PR00853">
    <property type="entry name" value="XPGRADSUPER"/>
</dbReference>
<keyword evidence="3" id="KW-1185">Reference proteome</keyword>
<dbReference type="SMART" id="SM00484">
    <property type="entry name" value="XPGI"/>
    <property type="match status" value="1"/>
</dbReference>
<dbReference type="Proteomes" id="UP001362999">
    <property type="component" value="Unassembled WGS sequence"/>
</dbReference>
<dbReference type="PANTHER" id="PTHR11081">
    <property type="entry name" value="FLAP ENDONUCLEASE FAMILY MEMBER"/>
    <property type="match status" value="1"/>
</dbReference>
<feature type="domain" description="XPG-I" evidence="1">
    <location>
        <begin position="34"/>
        <end position="100"/>
    </location>
</feature>
<dbReference type="GO" id="GO:0006974">
    <property type="term" value="P:DNA damage response"/>
    <property type="evidence" value="ECO:0007669"/>
    <property type="project" value="UniProtKB-ARBA"/>
</dbReference>
<dbReference type="SUPFAM" id="SSF88723">
    <property type="entry name" value="PIN domain-like"/>
    <property type="match status" value="1"/>
</dbReference>
<dbReference type="InterPro" id="IPR006086">
    <property type="entry name" value="XPG-I_dom"/>
</dbReference>
<dbReference type="Pfam" id="PF00867">
    <property type="entry name" value="XPG_I"/>
    <property type="match status" value="1"/>
</dbReference>
<dbReference type="PANTHER" id="PTHR11081:SF75">
    <property type="entry name" value="ENDONUCLEASE, PUTATIVE (AFU_ORTHOLOGUE AFUA_3G13260)-RELATED"/>
    <property type="match status" value="1"/>
</dbReference>
<evidence type="ECO:0000259" key="1">
    <source>
        <dbReference type="SMART" id="SM00484"/>
    </source>
</evidence>
<dbReference type="EMBL" id="JAWWNJ010000116">
    <property type="protein sequence ID" value="KAK6991684.1"/>
    <property type="molecule type" value="Genomic_DNA"/>
</dbReference>
<dbReference type="InterPro" id="IPR029060">
    <property type="entry name" value="PIN-like_dom_sf"/>
</dbReference>
<protein>
    <submittedName>
        <fullName evidence="2">PIN domain-like protein</fullName>
    </submittedName>
</protein>
<sequence>LFIVDGPERPDIKRGRRVLMRGHPLTTAFQELAGYFGYPCYMAPGEADAELGRLAAEGIIDFVQTTDSDVFLFGAEHKRDGDNIKLYRSEKIFATPSVGLTRGGILLFALLPGGDYHPVSTSSMILTSLMYSGGAI</sequence>
<evidence type="ECO:0000313" key="3">
    <source>
        <dbReference type="Proteomes" id="UP001362999"/>
    </source>
</evidence>
<name>A0AAV9ZRS4_9AGAR</name>
<accession>A0AAV9ZRS4</accession>
<gene>
    <name evidence="2" type="ORF">R3P38DRAFT_2572081</name>
</gene>
<dbReference type="Gene3D" id="3.40.50.1010">
    <property type="entry name" value="5'-nuclease"/>
    <property type="match status" value="1"/>
</dbReference>
<comment type="caution">
    <text evidence="2">The sequence shown here is derived from an EMBL/GenBank/DDBJ whole genome shotgun (WGS) entry which is preliminary data.</text>
</comment>
<proteinExistence type="predicted"/>